<dbReference type="Gene3D" id="3.40.50.300">
    <property type="entry name" value="P-loop containing nucleotide triphosphate hydrolases"/>
    <property type="match status" value="1"/>
</dbReference>
<dbReference type="OrthoDB" id="8954335at2759"/>
<evidence type="ECO:0000313" key="2">
    <source>
        <dbReference type="EMBL" id="CBJ28419.1"/>
    </source>
</evidence>
<dbReference type="Proteomes" id="UP000002630">
    <property type="component" value="Linkage Group LG30"/>
</dbReference>
<reference evidence="2 3" key="1">
    <citation type="journal article" date="2010" name="Nature">
        <title>The Ectocarpus genome and the independent evolution of multicellularity in brown algae.</title>
        <authorList>
            <person name="Cock J.M."/>
            <person name="Sterck L."/>
            <person name="Rouze P."/>
            <person name="Scornet D."/>
            <person name="Allen A.E."/>
            <person name="Amoutzias G."/>
            <person name="Anthouard V."/>
            <person name="Artiguenave F."/>
            <person name="Aury J.M."/>
            <person name="Badger J.H."/>
            <person name="Beszteri B."/>
            <person name="Billiau K."/>
            <person name="Bonnet E."/>
            <person name="Bothwell J.H."/>
            <person name="Bowler C."/>
            <person name="Boyen C."/>
            <person name="Brownlee C."/>
            <person name="Carrano C.J."/>
            <person name="Charrier B."/>
            <person name="Cho G.Y."/>
            <person name="Coelho S.M."/>
            <person name="Collen J."/>
            <person name="Corre E."/>
            <person name="Da Silva C."/>
            <person name="Delage L."/>
            <person name="Delaroque N."/>
            <person name="Dittami S.M."/>
            <person name="Doulbeau S."/>
            <person name="Elias M."/>
            <person name="Farnham G."/>
            <person name="Gachon C.M."/>
            <person name="Gschloessl B."/>
            <person name="Heesch S."/>
            <person name="Jabbari K."/>
            <person name="Jubin C."/>
            <person name="Kawai H."/>
            <person name="Kimura K."/>
            <person name="Kloareg B."/>
            <person name="Kupper F.C."/>
            <person name="Lang D."/>
            <person name="Le Bail A."/>
            <person name="Leblanc C."/>
            <person name="Lerouge P."/>
            <person name="Lohr M."/>
            <person name="Lopez P.J."/>
            <person name="Martens C."/>
            <person name="Maumus F."/>
            <person name="Michel G."/>
            <person name="Miranda-Saavedra D."/>
            <person name="Morales J."/>
            <person name="Moreau H."/>
            <person name="Motomura T."/>
            <person name="Nagasato C."/>
            <person name="Napoli C.A."/>
            <person name="Nelson D.R."/>
            <person name="Nyvall-Collen P."/>
            <person name="Peters A.F."/>
            <person name="Pommier C."/>
            <person name="Potin P."/>
            <person name="Poulain J."/>
            <person name="Quesneville H."/>
            <person name="Read B."/>
            <person name="Rensing S.A."/>
            <person name="Ritter A."/>
            <person name="Rousvoal S."/>
            <person name="Samanta M."/>
            <person name="Samson G."/>
            <person name="Schroeder D.C."/>
            <person name="Segurens B."/>
            <person name="Strittmatter M."/>
            <person name="Tonon T."/>
            <person name="Tregear J.W."/>
            <person name="Valentin K."/>
            <person name="von Dassow P."/>
            <person name="Yamagishi T."/>
            <person name="Van de Peer Y."/>
            <person name="Wincker P."/>
        </authorList>
    </citation>
    <scope>NUCLEOTIDE SEQUENCE [LARGE SCALE GENOMIC DNA]</scope>
    <source>
        <strain evidence="3">Ec32 / CCAP1310/4</strain>
    </source>
</reference>
<dbReference type="InParanoid" id="D7FH44"/>
<dbReference type="CDD" id="cd00882">
    <property type="entry name" value="Ras_like_GTPase"/>
    <property type="match status" value="1"/>
</dbReference>
<feature type="domain" description="G" evidence="1">
    <location>
        <begin position="42"/>
        <end position="161"/>
    </location>
</feature>
<gene>
    <name evidence="2" type="ORF">Esi_0105_0021</name>
</gene>
<dbReference type="SUPFAM" id="SSF52540">
    <property type="entry name" value="P-loop containing nucleoside triphosphate hydrolases"/>
    <property type="match status" value="1"/>
</dbReference>
<protein>
    <recommendedName>
        <fullName evidence="1">G domain-containing protein</fullName>
    </recommendedName>
</protein>
<sequence>MAEMATTLLPMAWDASKKAYNLAKSNNIDGWSFPGNPKRARKILVAGLAGSGKTSVINSLTGLNLETGDSSQGVTFQCSAVPERIYRKDVSGEPVKLVFMDTVGFDSGPGGALGDGALHRDMAFTSMMKLLRATSELDVIIYVMEKGRLTTGDMTCYELLVKKVAHGLRRSDGVIDQKIPVILVVTKCETRPSTNLQSWLGQRAASVPVPGVDMVVNGTNHQVLNNAGMDTSRILCAAFFGDDHFAAGSPDGIACRNDSVRSLLKLIVGCSDDGPFLAAHPGNFFRETNVFRYMLSPSYRKNNKDKFLKYLKGVFPRDDAEKIFAQVIDYKK</sequence>
<accession>D7FH44</accession>
<evidence type="ECO:0000259" key="1">
    <source>
        <dbReference type="Pfam" id="PF01926"/>
    </source>
</evidence>
<organism evidence="2 3">
    <name type="scientific">Ectocarpus siliculosus</name>
    <name type="common">Brown alga</name>
    <name type="synonym">Conferva siliculosa</name>
    <dbReference type="NCBI Taxonomy" id="2880"/>
    <lineage>
        <taxon>Eukaryota</taxon>
        <taxon>Sar</taxon>
        <taxon>Stramenopiles</taxon>
        <taxon>Ochrophyta</taxon>
        <taxon>PX clade</taxon>
        <taxon>Phaeophyceae</taxon>
        <taxon>Ectocarpales</taxon>
        <taxon>Ectocarpaceae</taxon>
        <taxon>Ectocarpus</taxon>
    </lineage>
</organism>
<dbReference type="AlphaFoldDB" id="D7FH44"/>
<dbReference type="EMBL" id="FN647737">
    <property type="protein sequence ID" value="CBJ28419.1"/>
    <property type="molecule type" value="Genomic_DNA"/>
</dbReference>
<dbReference type="EMBL" id="FN649755">
    <property type="protein sequence ID" value="CBJ28419.1"/>
    <property type="molecule type" value="Genomic_DNA"/>
</dbReference>
<name>D7FH44_ECTSI</name>
<dbReference type="InterPro" id="IPR006073">
    <property type="entry name" value="GTP-bd"/>
</dbReference>
<dbReference type="InterPro" id="IPR027417">
    <property type="entry name" value="P-loop_NTPase"/>
</dbReference>
<dbReference type="GO" id="GO:0005525">
    <property type="term" value="F:GTP binding"/>
    <property type="evidence" value="ECO:0007669"/>
    <property type="project" value="InterPro"/>
</dbReference>
<dbReference type="Pfam" id="PF01926">
    <property type="entry name" value="MMR_HSR1"/>
    <property type="match status" value="1"/>
</dbReference>
<proteinExistence type="predicted"/>
<dbReference type="STRING" id="2880.D7FH44"/>
<evidence type="ECO:0000313" key="3">
    <source>
        <dbReference type="Proteomes" id="UP000002630"/>
    </source>
</evidence>
<keyword evidence="3" id="KW-1185">Reference proteome</keyword>